<evidence type="ECO:0000313" key="4">
    <source>
        <dbReference type="Proteomes" id="UP000327439"/>
    </source>
</evidence>
<dbReference type="AlphaFoldDB" id="A0A5J5NP36"/>
<name>A0A5J5NP36_GOSBA</name>
<feature type="coiled-coil region" evidence="2">
    <location>
        <begin position="7"/>
        <end position="41"/>
    </location>
</feature>
<dbReference type="PANTHER" id="PTHR23160:SF20">
    <property type="entry name" value="OS02G0439200 PROTEIN"/>
    <property type="match status" value="1"/>
</dbReference>
<dbReference type="OrthoDB" id="6350175at2759"/>
<evidence type="ECO:0000256" key="2">
    <source>
        <dbReference type="SAM" id="Coils"/>
    </source>
</evidence>
<proteinExistence type="predicted"/>
<evidence type="ECO:0000256" key="1">
    <source>
        <dbReference type="ARBA" id="ARBA00023054"/>
    </source>
</evidence>
<evidence type="ECO:0000313" key="3">
    <source>
        <dbReference type="EMBL" id="KAB1996038.1"/>
    </source>
</evidence>
<dbReference type="Proteomes" id="UP000327439">
    <property type="component" value="Chromosome D13"/>
</dbReference>
<gene>
    <name evidence="3" type="ORF">ES319_D13G203000v1</name>
</gene>
<dbReference type="PANTHER" id="PTHR23160">
    <property type="entry name" value="SYNAPTONEMAL COMPLEX PROTEIN-RELATED"/>
    <property type="match status" value="1"/>
</dbReference>
<dbReference type="EMBL" id="CM018227">
    <property type="protein sequence ID" value="KAB1996038.1"/>
    <property type="molecule type" value="Genomic_DNA"/>
</dbReference>
<reference evidence="4" key="1">
    <citation type="journal article" date="2020" name="Nat. Genet.">
        <title>Genomic diversifications of five Gossypium allopolyploid species and their impact on cotton improvement.</title>
        <authorList>
            <person name="Chen Z.J."/>
            <person name="Sreedasyam A."/>
            <person name="Ando A."/>
            <person name="Song Q."/>
            <person name="De Santiago L.M."/>
            <person name="Hulse-Kemp A.M."/>
            <person name="Ding M."/>
            <person name="Ye W."/>
            <person name="Kirkbride R.C."/>
            <person name="Jenkins J."/>
            <person name="Plott C."/>
            <person name="Lovell J."/>
            <person name="Lin Y.M."/>
            <person name="Vaughn R."/>
            <person name="Liu B."/>
            <person name="Simpson S."/>
            <person name="Scheffler B.E."/>
            <person name="Wen L."/>
            <person name="Saski C.A."/>
            <person name="Grover C.E."/>
            <person name="Hu G."/>
            <person name="Conover J.L."/>
            <person name="Carlson J.W."/>
            <person name="Shu S."/>
            <person name="Boston L.B."/>
            <person name="Williams M."/>
            <person name="Peterson D.G."/>
            <person name="McGee K."/>
            <person name="Jones D.C."/>
            <person name="Wendel J.F."/>
            <person name="Stelly D.M."/>
            <person name="Grimwood J."/>
            <person name="Schmutz J."/>
        </authorList>
    </citation>
    <scope>NUCLEOTIDE SEQUENCE [LARGE SCALE GENOMIC DNA]</scope>
    <source>
        <strain evidence="4">cv. 3-79</strain>
    </source>
</reference>
<dbReference type="GO" id="GO:0007131">
    <property type="term" value="P:reciprocal meiotic recombination"/>
    <property type="evidence" value="ECO:0007669"/>
    <property type="project" value="TreeGrafter"/>
</dbReference>
<protein>
    <submittedName>
        <fullName evidence="3">Uncharacterized protein</fullName>
    </submittedName>
</protein>
<organism evidence="3 4">
    <name type="scientific">Gossypium barbadense</name>
    <name type="common">Sea Island cotton</name>
    <name type="synonym">Hibiscus barbadensis</name>
    <dbReference type="NCBI Taxonomy" id="3634"/>
    <lineage>
        <taxon>Eukaryota</taxon>
        <taxon>Viridiplantae</taxon>
        <taxon>Streptophyta</taxon>
        <taxon>Embryophyta</taxon>
        <taxon>Tracheophyta</taxon>
        <taxon>Spermatophyta</taxon>
        <taxon>Magnoliopsida</taxon>
        <taxon>eudicotyledons</taxon>
        <taxon>Gunneridae</taxon>
        <taxon>Pentapetalae</taxon>
        <taxon>rosids</taxon>
        <taxon>malvids</taxon>
        <taxon>Malvales</taxon>
        <taxon>Malvaceae</taxon>
        <taxon>Malvoideae</taxon>
        <taxon>Gossypium</taxon>
    </lineage>
</organism>
<accession>A0A5J5NP36</accession>
<keyword evidence="1 2" id="KW-0175">Coiled coil</keyword>
<sequence>MIAKEQMSLIQKEKAEAIDELKEAQKAAEEANKKLGEALVAQKRAEESLKIEKFRTVELEQAGIEDAKKKGHEDFLSFLLSMRVEGI</sequence>
<keyword evidence="4" id="KW-1185">Reference proteome</keyword>